<dbReference type="HOGENOM" id="CLU_1449343_0_0_1"/>
<organism evidence="1 2">
    <name type="scientific">Nematostella vectensis</name>
    <name type="common">Starlet sea anemone</name>
    <dbReference type="NCBI Taxonomy" id="45351"/>
    <lineage>
        <taxon>Eukaryota</taxon>
        <taxon>Metazoa</taxon>
        <taxon>Cnidaria</taxon>
        <taxon>Anthozoa</taxon>
        <taxon>Hexacorallia</taxon>
        <taxon>Actiniaria</taxon>
        <taxon>Edwardsiidae</taxon>
        <taxon>Nematostella</taxon>
    </lineage>
</organism>
<dbReference type="InterPro" id="IPR050951">
    <property type="entry name" value="Retrovirus_Pol_polyprotein"/>
</dbReference>
<dbReference type="Proteomes" id="UP000001593">
    <property type="component" value="Unassembled WGS sequence"/>
</dbReference>
<dbReference type="Gene3D" id="3.10.10.10">
    <property type="entry name" value="HIV Type 1 Reverse Transcriptase, subunit A, domain 1"/>
    <property type="match status" value="1"/>
</dbReference>
<evidence type="ECO:0000313" key="1">
    <source>
        <dbReference type="EMBL" id="EDO28583.1"/>
    </source>
</evidence>
<reference evidence="1 2" key="1">
    <citation type="journal article" date="2007" name="Science">
        <title>Sea anemone genome reveals ancestral eumetazoan gene repertoire and genomic organization.</title>
        <authorList>
            <person name="Putnam N.H."/>
            <person name="Srivastava M."/>
            <person name="Hellsten U."/>
            <person name="Dirks B."/>
            <person name="Chapman J."/>
            <person name="Salamov A."/>
            <person name="Terry A."/>
            <person name="Shapiro H."/>
            <person name="Lindquist E."/>
            <person name="Kapitonov V.V."/>
            <person name="Jurka J."/>
            <person name="Genikhovich G."/>
            <person name="Grigoriev I.V."/>
            <person name="Lucas S.M."/>
            <person name="Steele R.E."/>
            <person name="Finnerty J.R."/>
            <person name="Technau U."/>
            <person name="Martindale M.Q."/>
            <person name="Rokhsar D.S."/>
        </authorList>
    </citation>
    <scope>NUCLEOTIDE SEQUENCE [LARGE SCALE GENOMIC DNA]</scope>
    <source>
        <strain evidence="2">CH2 X CH6</strain>
    </source>
</reference>
<dbReference type="PANTHER" id="PTHR37984:SF7">
    <property type="entry name" value="INTEGRASE CATALYTIC DOMAIN-CONTAINING PROTEIN"/>
    <property type="match status" value="1"/>
</dbReference>
<dbReference type="InParanoid" id="A7T624"/>
<name>A7T624_NEMVE</name>
<gene>
    <name evidence="1" type="ORF">NEMVEDRAFT_v1g222828</name>
</gene>
<dbReference type="EMBL" id="DS471396">
    <property type="protein sequence ID" value="EDO28583.1"/>
    <property type="molecule type" value="Genomic_DNA"/>
</dbReference>
<evidence type="ECO:0000313" key="2">
    <source>
        <dbReference type="Proteomes" id="UP000001593"/>
    </source>
</evidence>
<accession>A7T624</accession>
<proteinExistence type="predicted"/>
<protein>
    <submittedName>
        <fullName evidence="1">Uncharacterized protein</fullName>
    </submittedName>
</protein>
<sequence>MAELTGLTSPRMDWNATDLQQALKKFRATVELYFSGPLKSKSEEEKSSPHEFHVVNTTGPTILGLPTCTAMKLVTLNHSLSKDQAEPAKIRPAQVPKDDPEAKAALLRQYADCFEGIGCFSGEFHITLDPTVPAVVHPPRRVPEALQEPLRKELESLVQQGIITKDTHIVPGLIGTPLKTSKYDQTQ</sequence>
<dbReference type="PhylomeDB" id="A7T624"/>
<dbReference type="PANTHER" id="PTHR37984">
    <property type="entry name" value="PROTEIN CBG26694"/>
    <property type="match status" value="1"/>
</dbReference>
<dbReference type="AlphaFoldDB" id="A7T624"/>
<keyword evidence="2" id="KW-1185">Reference proteome</keyword>